<dbReference type="InterPro" id="IPR024329">
    <property type="entry name" value="Amyloid_glyco_E2_domain"/>
</dbReference>
<evidence type="ECO:0000313" key="11">
    <source>
        <dbReference type="Proteomes" id="UP000250572"/>
    </source>
</evidence>
<evidence type="ECO:0000256" key="3">
    <source>
        <dbReference type="ARBA" id="ARBA00022989"/>
    </source>
</evidence>
<dbReference type="Pfam" id="PF12925">
    <property type="entry name" value="APP_E2"/>
    <property type="match status" value="1"/>
</dbReference>
<comment type="similarity">
    <text evidence="5">Belongs to the APP family.</text>
</comment>
<proteinExistence type="inferred from homology"/>
<dbReference type="SUPFAM" id="SSF109843">
    <property type="entry name" value="CAPPD, an extracellular domain of amyloid beta A4 protein"/>
    <property type="match status" value="1"/>
</dbReference>
<evidence type="ECO:0000259" key="9">
    <source>
        <dbReference type="PROSITE" id="PS51870"/>
    </source>
</evidence>
<feature type="transmembrane region" description="Helical" evidence="8">
    <location>
        <begin position="7"/>
        <end position="26"/>
    </location>
</feature>
<gene>
    <name evidence="10" type="ORF">CCH79_00019412</name>
</gene>
<feature type="coiled-coil region" evidence="6">
    <location>
        <begin position="80"/>
        <end position="107"/>
    </location>
</feature>
<dbReference type="InterPro" id="IPR008155">
    <property type="entry name" value="Amyloid_glyco"/>
</dbReference>
<dbReference type="AlphaFoldDB" id="A0A315W974"/>
<protein>
    <recommendedName>
        <fullName evidence="9">E2 domain-containing protein</fullName>
    </recommendedName>
</protein>
<feature type="region of interest" description="Disordered" evidence="7">
    <location>
        <begin position="216"/>
        <end position="338"/>
    </location>
</feature>
<dbReference type="PANTHER" id="PTHR23103">
    <property type="entry name" value="ALZHEIMER'S DISEASE BETA-AMYLOID RELATED"/>
    <property type="match status" value="1"/>
</dbReference>
<evidence type="ECO:0000256" key="6">
    <source>
        <dbReference type="SAM" id="Coils"/>
    </source>
</evidence>
<evidence type="ECO:0000256" key="5">
    <source>
        <dbReference type="PROSITE-ProRule" id="PRU01218"/>
    </source>
</evidence>
<dbReference type="STRING" id="33528.ENSGAFP00000028995"/>
<evidence type="ECO:0000256" key="2">
    <source>
        <dbReference type="ARBA" id="ARBA00022692"/>
    </source>
</evidence>
<dbReference type="Proteomes" id="UP000250572">
    <property type="component" value="Unassembled WGS sequence"/>
</dbReference>
<keyword evidence="11" id="KW-1185">Reference proteome</keyword>
<dbReference type="PROSITE" id="PS51870">
    <property type="entry name" value="APP_E2"/>
    <property type="match status" value="1"/>
</dbReference>
<comment type="subcellular location">
    <subcellularLocation>
        <location evidence="1">Membrane</location>
        <topology evidence="1">Single-pass type I membrane protein</topology>
    </subcellularLocation>
</comment>
<feature type="compositionally biased region" description="Polar residues" evidence="7">
    <location>
        <begin position="221"/>
        <end position="232"/>
    </location>
</feature>
<keyword evidence="2 8" id="KW-0812">Transmembrane</keyword>
<feature type="non-terminal residue" evidence="10">
    <location>
        <position position="1"/>
    </location>
</feature>
<dbReference type="Gene3D" id="1.20.120.770">
    <property type="entry name" value="Amyloid precursor protein, E2 domain"/>
    <property type="match status" value="2"/>
</dbReference>
<keyword evidence="6" id="KW-0175">Coiled coil</keyword>
<feature type="compositionally biased region" description="Polar residues" evidence="7">
    <location>
        <begin position="254"/>
        <end position="291"/>
    </location>
</feature>
<sequence>RHDKVSLLLLRSFLSCCVSTLCLFSFDRLTNSYFLIVYFDPAAWSDDVDVYFETPADDKEHGRFQKAKEQLEVRHRNRMERHFQAMVESLEEEAASEKQQLVETHLARVEAMLNDRRRVALENYLAALQADPPRPHRIMQALKKYVRAENKDRQHTVRHYQHVLAVDPEKAAQMKSQVGVSILLAVANGNAKMADSGPRVHQKEKFSVTMLRSRYDEGRQPNGTKRYQTEPNGTKRYQMEPNGAKRYQMEPNGTKWSQTVPKGTKWSQTVPKGTKWSQTVPNGTKRCQTDPNGAKRYQTEPNGTNRNQTVPNGAKRSQTEPNGSSKFYEQNDDFKRNN</sequence>
<dbReference type="GO" id="GO:0007417">
    <property type="term" value="P:central nervous system development"/>
    <property type="evidence" value="ECO:0007669"/>
    <property type="project" value="TreeGrafter"/>
</dbReference>
<feature type="domain" description="E2" evidence="9">
    <location>
        <begin position="66"/>
        <end position="213"/>
    </location>
</feature>
<evidence type="ECO:0000256" key="1">
    <source>
        <dbReference type="ARBA" id="ARBA00004479"/>
    </source>
</evidence>
<keyword evidence="4 8" id="KW-0472">Membrane</keyword>
<dbReference type="GO" id="GO:0008201">
    <property type="term" value="F:heparin binding"/>
    <property type="evidence" value="ECO:0007669"/>
    <property type="project" value="UniProtKB-UniRule"/>
</dbReference>
<comment type="caution">
    <text evidence="10">The sequence shown here is derived from an EMBL/GenBank/DDBJ whole genome shotgun (WGS) entry which is preliminary data.</text>
</comment>
<dbReference type="PANTHER" id="PTHR23103:SF15">
    <property type="entry name" value="AMYLOID-BETA-LIKE PROTEIN"/>
    <property type="match status" value="1"/>
</dbReference>
<dbReference type="GO" id="GO:0016020">
    <property type="term" value="C:membrane"/>
    <property type="evidence" value="ECO:0007669"/>
    <property type="project" value="UniProtKB-SubCell"/>
</dbReference>
<organism evidence="10 11">
    <name type="scientific">Gambusia affinis</name>
    <name type="common">Western mosquitofish</name>
    <name type="synonym">Heterandria affinis</name>
    <dbReference type="NCBI Taxonomy" id="33528"/>
    <lineage>
        <taxon>Eukaryota</taxon>
        <taxon>Metazoa</taxon>
        <taxon>Chordata</taxon>
        <taxon>Craniata</taxon>
        <taxon>Vertebrata</taxon>
        <taxon>Euteleostomi</taxon>
        <taxon>Actinopterygii</taxon>
        <taxon>Neopterygii</taxon>
        <taxon>Teleostei</taxon>
        <taxon>Neoteleostei</taxon>
        <taxon>Acanthomorphata</taxon>
        <taxon>Ovalentaria</taxon>
        <taxon>Atherinomorphae</taxon>
        <taxon>Cyprinodontiformes</taxon>
        <taxon>Poeciliidae</taxon>
        <taxon>Poeciliinae</taxon>
        <taxon>Gambusia</taxon>
    </lineage>
</organism>
<dbReference type="EMBL" id="NHOQ01000166">
    <property type="protein sequence ID" value="PWA32509.1"/>
    <property type="molecule type" value="Genomic_DNA"/>
</dbReference>
<feature type="compositionally biased region" description="Polar residues" evidence="7">
    <location>
        <begin position="299"/>
        <end position="328"/>
    </location>
</feature>
<evidence type="ECO:0000313" key="10">
    <source>
        <dbReference type="EMBL" id="PWA32509.1"/>
    </source>
</evidence>
<accession>A0A315W974</accession>
<name>A0A315W974_GAMAF</name>
<evidence type="ECO:0000256" key="4">
    <source>
        <dbReference type="ARBA" id="ARBA00023136"/>
    </source>
</evidence>
<keyword evidence="3 8" id="KW-1133">Transmembrane helix</keyword>
<dbReference type="InterPro" id="IPR036176">
    <property type="entry name" value="E2_sf"/>
</dbReference>
<reference evidence="10 11" key="1">
    <citation type="journal article" date="2018" name="G3 (Bethesda)">
        <title>A High-Quality Reference Genome for the Invasive Mosquitofish Gambusia affinis Using a Chicago Library.</title>
        <authorList>
            <person name="Hoffberg S.L."/>
            <person name="Troendle N.J."/>
            <person name="Glenn T.C."/>
            <person name="Mahmud O."/>
            <person name="Louha S."/>
            <person name="Chalopin D."/>
            <person name="Bennetzen J.L."/>
            <person name="Mauricio R."/>
        </authorList>
    </citation>
    <scope>NUCLEOTIDE SEQUENCE [LARGE SCALE GENOMIC DNA]</scope>
    <source>
        <strain evidence="10">NE01/NJP1002.9</strain>
        <tissue evidence="10">Muscle</tissue>
    </source>
</reference>
<evidence type="ECO:0000256" key="7">
    <source>
        <dbReference type="SAM" id="MobiDB-lite"/>
    </source>
</evidence>
<dbReference type="GO" id="GO:0007409">
    <property type="term" value="P:axonogenesis"/>
    <property type="evidence" value="ECO:0007669"/>
    <property type="project" value="TreeGrafter"/>
</dbReference>
<evidence type="ECO:0000256" key="8">
    <source>
        <dbReference type="SAM" id="Phobius"/>
    </source>
</evidence>